<organism evidence="1">
    <name type="scientific">Candidatus Mycoplasma haematominutum 'Birmingham 1'</name>
    <dbReference type="NCBI Taxonomy" id="1116213"/>
    <lineage>
        <taxon>Bacteria</taxon>
        <taxon>Bacillati</taxon>
        <taxon>Mycoplasmatota</taxon>
        <taxon>Mollicutes</taxon>
        <taxon>Mycoplasmataceae</taxon>
        <taxon>Mycoplasma</taxon>
    </lineage>
</organism>
<gene>
    <name evidence="1" type="ORF">MHM_04140</name>
</gene>
<dbReference type="HOGENOM" id="CLU_1624130_0_0_14"/>
<accession>G8C3N4</accession>
<protein>
    <submittedName>
        <fullName evidence="1">Uncharacterized protein</fullName>
    </submittedName>
</protein>
<dbReference type="AlphaFoldDB" id="G8C3N4"/>
<name>G8C3N4_9MOLU</name>
<reference evidence="1" key="1">
    <citation type="submission" date="2011-11" db="EMBL/GenBank/DDBJ databases">
        <title>Complete genome sequence of Candidatus Mycoplasma haemominutum.</title>
        <authorList>
            <person name="Barker E.N."/>
            <person name="Darby A.C."/>
            <person name="Helps C.R."/>
            <person name="Peters I.R."/>
            <person name="Hughes M.A."/>
            <person name="Radford A.D."/>
            <person name="Novacco M."/>
            <person name="Boretti F."/>
            <person name="Hofmann-Lehmann R."/>
            <person name="Tasker S."/>
        </authorList>
    </citation>
    <scope>NUCLEOTIDE SEQUENCE</scope>
    <source>
        <strain evidence="1">Birmingham 1</strain>
    </source>
</reference>
<dbReference type="PATRIC" id="fig|1116213.3.peg.449"/>
<sequence length="164" mass="17593">MGSATTSLDSLSANSHCWKLEKTADSEDEQDSEATSIDSTKLPILGELFTQALNTQQAGGNLTPIGNWVTECQQGKFQWKLNSASGGGTSASILGYCGQEGENSAENTIYVEIKQSSDTTAKTLDVCLKGKDCWTDNYSAGTLSTFSCKDSDQWNTVKFYAKAS</sequence>
<dbReference type="RefSeq" id="WP_015511797.1">
    <property type="nucleotide sequence ID" value="NC_021007.1"/>
</dbReference>
<dbReference type="KEGG" id="mhb:MHM_04140"/>
<reference evidence="1" key="2">
    <citation type="submission" date="2011-11" db="EMBL/GenBank/DDBJ databases">
        <authorList>
            <person name="Barker E."/>
        </authorList>
    </citation>
    <scope>NUCLEOTIDE SEQUENCE</scope>
    <source>
        <strain evidence="1">Birmingham 1</strain>
    </source>
</reference>
<dbReference type="EMBL" id="HE613254">
    <property type="protein sequence ID" value="CCE66932.1"/>
    <property type="molecule type" value="Genomic_DNA"/>
</dbReference>
<proteinExistence type="predicted"/>
<evidence type="ECO:0000313" key="1">
    <source>
        <dbReference type="EMBL" id="CCE66932.1"/>
    </source>
</evidence>